<feature type="domain" description="Metallo-beta-lactamase" evidence="7">
    <location>
        <begin position="86"/>
        <end position="291"/>
    </location>
</feature>
<keyword evidence="2" id="KW-0479">Metal-binding</keyword>
<keyword evidence="9" id="KW-1185">Reference proteome</keyword>
<dbReference type="CDD" id="cd07720">
    <property type="entry name" value="OPHC2-like_MBL-fold"/>
    <property type="match status" value="1"/>
</dbReference>
<dbReference type="InterPro" id="IPR036866">
    <property type="entry name" value="RibonucZ/Hydroxyglut_hydro"/>
</dbReference>
<evidence type="ECO:0000313" key="8">
    <source>
        <dbReference type="EMBL" id="RUS66012.1"/>
    </source>
</evidence>
<comment type="caution">
    <text evidence="8">The sequence shown here is derived from an EMBL/GenBank/DDBJ whole genome shotgun (WGS) entry which is preliminary data.</text>
</comment>
<accession>A0A433SB99</accession>
<evidence type="ECO:0000256" key="2">
    <source>
        <dbReference type="ARBA" id="ARBA00022723"/>
    </source>
</evidence>
<proteinExistence type="inferred from homology"/>
<evidence type="ECO:0000256" key="3">
    <source>
        <dbReference type="ARBA" id="ARBA00022801"/>
    </source>
</evidence>
<dbReference type="SUPFAM" id="SSF56281">
    <property type="entry name" value="Metallo-hydrolase/oxidoreductase"/>
    <property type="match status" value="1"/>
</dbReference>
<evidence type="ECO:0000259" key="7">
    <source>
        <dbReference type="SMART" id="SM00849"/>
    </source>
</evidence>
<keyword evidence="4" id="KW-0862">Zinc</keyword>
<dbReference type="RefSeq" id="WP_204250892.1">
    <property type="nucleotide sequence ID" value="NZ_PQSP01000007.1"/>
</dbReference>
<protein>
    <submittedName>
        <fullName evidence="8">Putative quorum-quenching lactonase YtnP</fullName>
        <ecNumber evidence="8">3.1.1.-</ecNumber>
    </submittedName>
</protein>
<evidence type="ECO:0000256" key="5">
    <source>
        <dbReference type="SAM" id="MobiDB-lite"/>
    </source>
</evidence>
<evidence type="ECO:0000256" key="4">
    <source>
        <dbReference type="ARBA" id="ARBA00022833"/>
    </source>
</evidence>
<feature type="region of interest" description="Disordered" evidence="5">
    <location>
        <begin position="320"/>
        <end position="384"/>
    </location>
</feature>
<dbReference type="GO" id="GO:0046872">
    <property type="term" value="F:metal ion binding"/>
    <property type="evidence" value="ECO:0007669"/>
    <property type="project" value="UniProtKB-KW"/>
</dbReference>
<keyword evidence="3 8" id="KW-0378">Hydrolase</keyword>
<dbReference type="AlphaFoldDB" id="A0A433SB99"/>
<organism evidence="8 9">
    <name type="scientific">Saezia sanguinis</name>
    <dbReference type="NCBI Taxonomy" id="1965230"/>
    <lineage>
        <taxon>Bacteria</taxon>
        <taxon>Pseudomonadati</taxon>
        <taxon>Pseudomonadota</taxon>
        <taxon>Betaproteobacteria</taxon>
        <taxon>Burkholderiales</taxon>
        <taxon>Saeziaceae</taxon>
        <taxon>Saezia</taxon>
    </lineage>
</organism>
<dbReference type="EC" id="3.1.1.-" evidence="8"/>
<feature type="signal peptide" evidence="6">
    <location>
        <begin position="1"/>
        <end position="22"/>
    </location>
</feature>
<dbReference type="SMART" id="SM00849">
    <property type="entry name" value="Lactamase_B"/>
    <property type="match status" value="1"/>
</dbReference>
<evidence type="ECO:0000256" key="1">
    <source>
        <dbReference type="ARBA" id="ARBA00007749"/>
    </source>
</evidence>
<dbReference type="EMBL" id="PQSP01000007">
    <property type="protein sequence ID" value="RUS66012.1"/>
    <property type="molecule type" value="Genomic_DNA"/>
</dbReference>
<keyword evidence="6" id="KW-0732">Signal</keyword>
<dbReference type="InterPro" id="IPR001279">
    <property type="entry name" value="Metallo-B-lactamas"/>
</dbReference>
<dbReference type="Pfam" id="PF00753">
    <property type="entry name" value="Lactamase_B"/>
    <property type="match status" value="1"/>
</dbReference>
<dbReference type="GO" id="GO:0016787">
    <property type="term" value="F:hydrolase activity"/>
    <property type="evidence" value="ECO:0007669"/>
    <property type="project" value="UniProtKB-KW"/>
</dbReference>
<dbReference type="Proteomes" id="UP000286947">
    <property type="component" value="Unassembled WGS sequence"/>
</dbReference>
<dbReference type="InterPro" id="IPR051013">
    <property type="entry name" value="MBL_superfamily_lactonases"/>
</dbReference>
<evidence type="ECO:0000313" key="9">
    <source>
        <dbReference type="Proteomes" id="UP000286947"/>
    </source>
</evidence>
<sequence precursor="true">MKKWIGGIAGALALALSPVVMADTAAQPRQQVPGYYRVMVGDLEVTALNDGHVRLGANLVKGMAPEEVHALLQQAFIDDASGVQTAVNAYVLSLGAHVVLVDAGSGGCMGNTVGHLPQQLRAAGFTPEQIDVVLLTHLHPDHACGLTRDGQAEFPNATVYASQREADYWLSEEIAQQQPEEVRGVFAGARAAVAPYRANDRFKTFNVGDVILPDLDVVAAYGHTPGHVGYLFNSGPDHIFLWGDVVHSHAVQFMHPQAFMVFDVDGEQAVATRRAVFAKTADERWLVGGAHLPFPGLGHVRHNGQAYAWVPLEYGPMTRPAAQPLSEPAEPAPASQVTDAPSPAAPVVEPAHESATAPAAAEPAVTAEPAATEPAVAEPAPAAP</sequence>
<reference evidence="8 9" key="1">
    <citation type="submission" date="2018-01" db="EMBL/GenBank/DDBJ databases">
        <title>Saezia sanguinis gen. nov., sp. nov., in the order Burkholderiales isolated from human blood.</title>
        <authorList>
            <person name="Medina-Pascual M.J."/>
            <person name="Valdezate S."/>
            <person name="Monzon S."/>
            <person name="Cuesta I."/>
            <person name="Carrasco G."/>
            <person name="Villalon P."/>
            <person name="Saez-Nieto J.A."/>
        </authorList>
    </citation>
    <scope>NUCLEOTIDE SEQUENCE [LARGE SCALE GENOMIC DNA]</scope>
    <source>
        <strain evidence="8 9">CNM695-12</strain>
    </source>
</reference>
<dbReference type="PANTHER" id="PTHR42978">
    <property type="entry name" value="QUORUM-QUENCHING LACTONASE YTNP-RELATED-RELATED"/>
    <property type="match status" value="1"/>
</dbReference>
<evidence type="ECO:0000256" key="6">
    <source>
        <dbReference type="SAM" id="SignalP"/>
    </source>
</evidence>
<dbReference type="Gene3D" id="3.60.15.10">
    <property type="entry name" value="Ribonuclease Z/Hydroxyacylglutathione hydrolase-like"/>
    <property type="match status" value="1"/>
</dbReference>
<name>A0A433SB99_9BURK</name>
<feature type="chain" id="PRO_5019255420" evidence="6">
    <location>
        <begin position="23"/>
        <end position="384"/>
    </location>
</feature>
<gene>
    <name evidence="8" type="primary">ytnP</name>
    <name evidence="8" type="ORF">CUZ56_02370</name>
</gene>
<comment type="similarity">
    <text evidence="1">Belongs to the metallo-beta-lactamase superfamily.</text>
</comment>
<dbReference type="PANTHER" id="PTHR42978:SF6">
    <property type="entry name" value="QUORUM-QUENCHING LACTONASE YTNP-RELATED"/>
    <property type="match status" value="1"/>
</dbReference>